<dbReference type="EMBL" id="JAXCGZ010018993">
    <property type="protein sequence ID" value="KAK7066865.1"/>
    <property type="molecule type" value="Genomic_DNA"/>
</dbReference>
<dbReference type="AlphaFoldDB" id="A0AAN8ZZP2"/>
<protein>
    <submittedName>
        <fullName evidence="1">Uncharacterized protein</fullName>
    </submittedName>
</protein>
<reference evidence="1 2" key="1">
    <citation type="submission" date="2023-11" db="EMBL/GenBank/DDBJ databases">
        <title>Halocaridina rubra genome assembly.</title>
        <authorList>
            <person name="Smith C."/>
        </authorList>
    </citation>
    <scope>NUCLEOTIDE SEQUENCE [LARGE SCALE GENOMIC DNA]</scope>
    <source>
        <strain evidence="1">EP-1</strain>
        <tissue evidence="1">Whole</tissue>
    </source>
</reference>
<name>A0AAN8ZZP2_HALRR</name>
<dbReference type="Proteomes" id="UP001381693">
    <property type="component" value="Unassembled WGS sequence"/>
</dbReference>
<keyword evidence="2" id="KW-1185">Reference proteome</keyword>
<sequence>MARICGNDSETSVVCKNETAICLDVQTEEEGIEIVKGQCFCAPGYEDISGGNYSVNGDFCAPPCVTGFCANDGQCLRKDDNIAELYCE</sequence>
<comment type="caution">
    <text evidence="1">The sequence shown here is derived from an EMBL/GenBank/DDBJ whole genome shotgun (WGS) entry which is preliminary data.</text>
</comment>
<accession>A0AAN8ZZP2</accession>
<proteinExistence type="predicted"/>
<organism evidence="1 2">
    <name type="scientific">Halocaridina rubra</name>
    <name type="common">Hawaiian red shrimp</name>
    <dbReference type="NCBI Taxonomy" id="373956"/>
    <lineage>
        <taxon>Eukaryota</taxon>
        <taxon>Metazoa</taxon>
        <taxon>Ecdysozoa</taxon>
        <taxon>Arthropoda</taxon>
        <taxon>Crustacea</taxon>
        <taxon>Multicrustacea</taxon>
        <taxon>Malacostraca</taxon>
        <taxon>Eumalacostraca</taxon>
        <taxon>Eucarida</taxon>
        <taxon>Decapoda</taxon>
        <taxon>Pleocyemata</taxon>
        <taxon>Caridea</taxon>
        <taxon>Atyoidea</taxon>
        <taxon>Atyidae</taxon>
        <taxon>Halocaridina</taxon>
    </lineage>
</organism>
<evidence type="ECO:0000313" key="1">
    <source>
        <dbReference type="EMBL" id="KAK7066865.1"/>
    </source>
</evidence>
<gene>
    <name evidence="1" type="ORF">SK128_024509</name>
</gene>
<evidence type="ECO:0000313" key="2">
    <source>
        <dbReference type="Proteomes" id="UP001381693"/>
    </source>
</evidence>